<evidence type="ECO:0000259" key="1">
    <source>
        <dbReference type="SMART" id="SM00256"/>
    </source>
</evidence>
<dbReference type="InterPro" id="IPR036047">
    <property type="entry name" value="F-box-like_dom_sf"/>
</dbReference>
<evidence type="ECO:0000313" key="3">
    <source>
        <dbReference type="Proteomes" id="UP000250266"/>
    </source>
</evidence>
<evidence type="ECO:0000313" key="2">
    <source>
        <dbReference type="EMBL" id="OCK80954.1"/>
    </source>
</evidence>
<sequence length="277" mass="31654">MNTSQESLDDCYVNGPVLVTCGPTVTALRGIKSICDTYRYNKPYHARRSLIGRIQSQFGHKIAPIISCGVQENTWALHNHEYSALYGLPVEILLMIGMYLSPVQKLCMRRVCSKFRVCLESIGPEILAGSISVAERLQFVFLLRRDERRERQNASNSIYNSIKFLSWLQTLGSYVPNQSFLPALSSSVLRQTTPKAPGLKGSILLCEHYSFSTECVFNGLRDFRNMNMCCGIGHDRDAYGRSLDEHSWKLSHSKSTFFWRKKGHSRKIFRPLFARQR</sequence>
<dbReference type="SMART" id="SM00256">
    <property type="entry name" value="FBOX"/>
    <property type="match status" value="1"/>
</dbReference>
<dbReference type="EMBL" id="KV744939">
    <property type="protein sequence ID" value="OCK80954.1"/>
    <property type="molecule type" value="Genomic_DNA"/>
</dbReference>
<feature type="domain" description="F-box" evidence="1">
    <location>
        <begin position="88"/>
        <end position="128"/>
    </location>
</feature>
<dbReference type="InterPro" id="IPR001810">
    <property type="entry name" value="F-box_dom"/>
</dbReference>
<gene>
    <name evidence="2" type="ORF">K432DRAFT_31215</name>
</gene>
<reference evidence="2 3" key="1">
    <citation type="journal article" date="2016" name="Nat. Commun.">
        <title>Ectomycorrhizal ecology is imprinted in the genome of the dominant symbiotic fungus Cenococcum geophilum.</title>
        <authorList>
            <consortium name="DOE Joint Genome Institute"/>
            <person name="Peter M."/>
            <person name="Kohler A."/>
            <person name="Ohm R.A."/>
            <person name="Kuo A."/>
            <person name="Krutzmann J."/>
            <person name="Morin E."/>
            <person name="Arend M."/>
            <person name="Barry K.W."/>
            <person name="Binder M."/>
            <person name="Choi C."/>
            <person name="Clum A."/>
            <person name="Copeland A."/>
            <person name="Grisel N."/>
            <person name="Haridas S."/>
            <person name="Kipfer T."/>
            <person name="LaButti K."/>
            <person name="Lindquist E."/>
            <person name="Lipzen A."/>
            <person name="Maire R."/>
            <person name="Meier B."/>
            <person name="Mihaltcheva S."/>
            <person name="Molinier V."/>
            <person name="Murat C."/>
            <person name="Poggeler S."/>
            <person name="Quandt C.A."/>
            <person name="Sperisen C."/>
            <person name="Tritt A."/>
            <person name="Tisserant E."/>
            <person name="Crous P.W."/>
            <person name="Henrissat B."/>
            <person name="Nehls U."/>
            <person name="Egli S."/>
            <person name="Spatafora J.W."/>
            <person name="Grigoriev I.V."/>
            <person name="Martin F.M."/>
        </authorList>
    </citation>
    <scope>NUCLEOTIDE SEQUENCE [LARGE SCALE GENOMIC DNA]</scope>
    <source>
        <strain evidence="2 3">CBS 459.81</strain>
    </source>
</reference>
<proteinExistence type="predicted"/>
<dbReference type="OrthoDB" id="3792649at2759"/>
<dbReference type="AlphaFoldDB" id="A0A8E2JFT1"/>
<keyword evidence="3" id="KW-1185">Reference proteome</keyword>
<dbReference type="Proteomes" id="UP000250266">
    <property type="component" value="Unassembled WGS sequence"/>
</dbReference>
<accession>A0A8E2JFT1</accession>
<dbReference type="SUPFAM" id="SSF81383">
    <property type="entry name" value="F-box domain"/>
    <property type="match status" value="1"/>
</dbReference>
<protein>
    <recommendedName>
        <fullName evidence="1">F-box domain-containing protein</fullName>
    </recommendedName>
</protein>
<name>A0A8E2JFT1_9PEZI</name>
<organism evidence="2 3">
    <name type="scientific">Lepidopterella palustris CBS 459.81</name>
    <dbReference type="NCBI Taxonomy" id="1314670"/>
    <lineage>
        <taxon>Eukaryota</taxon>
        <taxon>Fungi</taxon>
        <taxon>Dikarya</taxon>
        <taxon>Ascomycota</taxon>
        <taxon>Pezizomycotina</taxon>
        <taxon>Dothideomycetes</taxon>
        <taxon>Pleosporomycetidae</taxon>
        <taxon>Mytilinidiales</taxon>
        <taxon>Argynnaceae</taxon>
        <taxon>Lepidopterella</taxon>
    </lineage>
</organism>